<dbReference type="InterPro" id="IPR049996">
    <property type="entry name" value="Slr7037-like"/>
</dbReference>
<dbReference type="InterPro" id="IPR034154">
    <property type="entry name" value="TOPRIM_DnaG/twinkle"/>
</dbReference>
<reference evidence="2" key="1">
    <citation type="submission" date="2019-10" db="EMBL/GenBank/DDBJ databases">
        <title>Draft genome sequece of Microseira wollei NIES-4236.</title>
        <authorList>
            <person name="Yamaguchi H."/>
            <person name="Suzuki S."/>
            <person name="Kawachi M."/>
        </authorList>
    </citation>
    <scope>NUCLEOTIDE SEQUENCE</scope>
    <source>
        <strain evidence="2">NIES-4236</strain>
    </source>
</reference>
<feature type="domain" description="DUF3854" evidence="1">
    <location>
        <begin position="152"/>
        <end position="277"/>
    </location>
</feature>
<gene>
    <name evidence="2" type="ORF">MiSe_02570</name>
</gene>
<dbReference type="PANTHER" id="PTHR34985:SF1">
    <property type="entry name" value="SLR0554 PROTEIN"/>
    <property type="match status" value="1"/>
</dbReference>
<comment type="caution">
    <text evidence="2">The sequence shown here is derived from an EMBL/GenBank/DDBJ whole genome shotgun (WGS) entry which is preliminary data.</text>
</comment>
<dbReference type="Pfam" id="PF12965">
    <property type="entry name" value="DUF3854"/>
    <property type="match status" value="1"/>
</dbReference>
<dbReference type="InterPro" id="IPR024385">
    <property type="entry name" value="DUF3854"/>
</dbReference>
<name>A0AAV3X607_9CYAN</name>
<sequence length="1010" mass="115455">MHLPHLHPQHVDEFVKGSSIDPILASLNFLSLEGNVPYEYLFISSCIPRTNIGIVSLQWRRRYAQMAKGGWWCSGLDPLNRWQEMEWGCYKPNHPRQNREGKPIKYEHPPGMATRIFCLRVSLHIWQQAAWRYSIAMPENIAIGENGEAIGFWQWVVEQKVPIIICEGVKKAAALLTQGYVAIGLPGITSGYRVTRDWQGRIKNRQIIPDLAAFAQSGRTFYICFDYEREEKKKRAVESAIAQLGYLIEQTGCQVKVIRLPGVEKGVDEFIVAQGAAAFQTIYESSIDLETDLAKTKPHTELTYASALILNQNYLGSLPFPQSGLVGVKSAKGTGKTTALETLVTQAKTKGKPVLLITHRIQLGKFLCDKIGLNWGLTSMTNYPLPITHYPSLGLCIDSIWKLNPEDWRGGIIILDEVEQSLWHLLNSDTCKDKRVKILKVFQQLISTVLQTGGLVIAQDADLSDISLDYLKGLAEIPIEPWVVVNQWKPANGWNVTFYDSPNPTLLIEQLEQDLIAGKKCYVTTDSRSGRYSPETIDRYIKQRLEQFQKQYPKTLVVSSQTTNTPGHEAVNFVAQINKSSKDYDAVFVTPTLGTGVSIDVEHFDRVYGIFQGIITDSEARQALARVRSNVPRLVWCAKRGIRFIGSGSKNYRLLSQWYQENQKENLALMSTSHKIDVDLPLVVDLIHLRNWAKFAARVNASITLYRQSMLEGLIAEGHQVNLMGEATAKERLIKLRKALLAAVPENRELAKKLVIEIFYLQKQLKNKSQKAQSIKHKIKTIHSQIESDEAEAVARANDISFKEYEHLLAKGSLTDEQRYQVHKYILKQRYGIEVTPELKLRDDKGYYFQLLMHYYLIGERHCFRSKDFQEWSHYLKIGEGQVFLPDLKTYTLKIEALKALKIPDFLDIEREFQERDSDLVQLKKTAIYCSNHIKRALEIGRDYEKGKEEISSIKIISIILSLLGLKLKRIRRRVYKIDAATFYDGRQEIFQIWQQRDLSLYKTDRGMLV</sequence>
<evidence type="ECO:0000259" key="1">
    <source>
        <dbReference type="Pfam" id="PF12965"/>
    </source>
</evidence>
<dbReference type="AlphaFoldDB" id="A0AAV3X607"/>
<evidence type="ECO:0000313" key="3">
    <source>
        <dbReference type="Proteomes" id="UP001050975"/>
    </source>
</evidence>
<evidence type="ECO:0000313" key="2">
    <source>
        <dbReference type="EMBL" id="GET35515.1"/>
    </source>
</evidence>
<protein>
    <recommendedName>
        <fullName evidence="1">DUF3854 domain-containing protein</fullName>
    </recommendedName>
</protein>
<dbReference type="NCBIfam" id="NF042913">
    <property type="entry name" value="CyRepA1"/>
    <property type="match status" value="1"/>
</dbReference>
<accession>A0AAV3X607</accession>
<dbReference type="RefSeq" id="WP_226573135.1">
    <property type="nucleotide sequence ID" value="NZ_BLAY01000002.1"/>
</dbReference>
<keyword evidence="3" id="KW-1185">Reference proteome</keyword>
<dbReference type="Proteomes" id="UP001050975">
    <property type="component" value="Unassembled WGS sequence"/>
</dbReference>
<organism evidence="2 3">
    <name type="scientific">Microseira wollei NIES-4236</name>
    <dbReference type="NCBI Taxonomy" id="2530354"/>
    <lineage>
        <taxon>Bacteria</taxon>
        <taxon>Bacillati</taxon>
        <taxon>Cyanobacteriota</taxon>
        <taxon>Cyanophyceae</taxon>
        <taxon>Oscillatoriophycideae</taxon>
        <taxon>Aerosakkonematales</taxon>
        <taxon>Aerosakkonemataceae</taxon>
        <taxon>Microseira</taxon>
    </lineage>
</organism>
<dbReference type="PANTHER" id="PTHR34985">
    <property type="entry name" value="SLR0554 PROTEIN"/>
    <property type="match status" value="1"/>
</dbReference>
<dbReference type="CDD" id="cd01029">
    <property type="entry name" value="TOPRIM_primases"/>
    <property type="match status" value="1"/>
</dbReference>
<proteinExistence type="predicted"/>
<dbReference type="EMBL" id="BLAY01000002">
    <property type="protein sequence ID" value="GET35515.1"/>
    <property type="molecule type" value="Genomic_DNA"/>
</dbReference>
<dbReference type="Gene3D" id="3.40.1360.10">
    <property type="match status" value="1"/>
</dbReference>